<protein>
    <submittedName>
        <fullName evidence="1">Uncharacterized protein</fullName>
    </submittedName>
</protein>
<dbReference type="InterPro" id="IPR037239">
    <property type="entry name" value="OSBP_sf"/>
</dbReference>
<dbReference type="AlphaFoldDB" id="A0A6D2J1C6"/>
<dbReference type="EMBL" id="CACVBM020001101">
    <property type="protein sequence ID" value="CAA7030995.1"/>
    <property type="molecule type" value="Genomic_DNA"/>
</dbReference>
<name>A0A6D2J1C6_9BRAS</name>
<reference evidence="1" key="1">
    <citation type="submission" date="2020-01" db="EMBL/GenBank/DDBJ databases">
        <authorList>
            <person name="Mishra B."/>
        </authorList>
    </citation>
    <scope>NUCLEOTIDE SEQUENCE [LARGE SCALE GENOMIC DNA]</scope>
</reference>
<gene>
    <name evidence="1" type="ORF">MERR_LOCUS18230</name>
</gene>
<accession>A0A6D2J1C6</accession>
<keyword evidence="2" id="KW-1185">Reference proteome</keyword>
<dbReference type="Proteomes" id="UP000467841">
    <property type="component" value="Unassembled WGS sequence"/>
</dbReference>
<dbReference type="OrthoDB" id="14833at2759"/>
<organism evidence="1 2">
    <name type="scientific">Microthlaspi erraticum</name>
    <dbReference type="NCBI Taxonomy" id="1685480"/>
    <lineage>
        <taxon>Eukaryota</taxon>
        <taxon>Viridiplantae</taxon>
        <taxon>Streptophyta</taxon>
        <taxon>Embryophyta</taxon>
        <taxon>Tracheophyta</taxon>
        <taxon>Spermatophyta</taxon>
        <taxon>Magnoliopsida</taxon>
        <taxon>eudicotyledons</taxon>
        <taxon>Gunneridae</taxon>
        <taxon>Pentapetalae</taxon>
        <taxon>rosids</taxon>
        <taxon>malvids</taxon>
        <taxon>Brassicales</taxon>
        <taxon>Brassicaceae</taxon>
        <taxon>Coluteocarpeae</taxon>
        <taxon>Microthlaspi</taxon>
    </lineage>
</organism>
<evidence type="ECO:0000313" key="2">
    <source>
        <dbReference type="Proteomes" id="UP000467841"/>
    </source>
</evidence>
<dbReference type="SUPFAM" id="SSF144000">
    <property type="entry name" value="Oxysterol-binding protein-like"/>
    <property type="match status" value="1"/>
</dbReference>
<evidence type="ECO:0000313" key="1">
    <source>
        <dbReference type="EMBL" id="CAA7030995.1"/>
    </source>
</evidence>
<proteinExistence type="predicted"/>
<sequence length="139" mass="15938">MRTRPLNYGKWDDSLHYVVGDGVSKTKVSDPASNASLRWKRTKPPPNVIPKASASCAINAAFRSCMCMSASLSLMHVHIHELASRQLQESRWRPRWFERQGESETFEYTCGYWEARGHINWDDCPDIFGEFTEELPDSA</sequence>
<comment type="caution">
    <text evidence="1">The sequence shown here is derived from an EMBL/GenBank/DDBJ whole genome shotgun (WGS) entry which is preliminary data.</text>
</comment>